<dbReference type="RefSeq" id="WP_093319597.1">
    <property type="nucleotide sequence ID" value="NZ_FOHV01000011.1"/>
</dbReference>
<dbReference type="InterPro" id="IPR011722">
    <property type="entry name" value="Hemimethylated_DNA-bd_dom"/>
</dbReference>
<dbReference type="AlphaFoldDB" id="A0A1I0CM56"/>
<name>A0A1I0CM56_9GAMM</name>
<keyword evidence="4" id="KW-0346">Stress response</keyword>
<evidence type="ECO:0000259" key="3">
    <source>
        <dbReference type="SMART" id="SM00992"/>
    </source>
</evidence>
<sequence length="105" mass="12206">MMKSQFNIGQHVQHRMLGYPGVVIDVDAEYTLTQPTLDELDVHESFLTKPWYHVILQDENGKHIHTYLAESQISERSSSEDEPDEGLNDISRSIYKQYNDLKARI</sequence>
<reference evidence="5" key="1">
    <citation type="submission" date="2016-10" db="EMBL/GenBank/DDBJ databases">
        <authorList>
            <person name="Varghese N."/>
            <person name="Submissions S."/>
        </authorList>
    </citation>
    <scope>NUCLEOTIDE SEQUENCE [LARGE SCALE GENOMIC DNA]</scope>
    <source>
        <strain evidence="5">DSM 18579</strain>
    </source>
</reference>
<gene>
    <name evidence="4" type="ORF">SAMN02583745_01666</name>
</gene>
<evidence type="ECO:0000256" key="2">
    <source>
        <dbReference type="SAM" id="MobiDB-lite"/>
    </source>
</evidence>
<feature type="domain" description="Hemimethylated DNA-binding" evidence="3">
    <location>
        <begin position="3"/>
        <end position="102"/>
    </location>
</feature>
<protein>
    <recommendedName>
        <fullName evidence="1">Heat shock protein HspQ</fullName>
    </recommendedName>
</protein>
<dbReference type="EMBL" id="FOHV01000011">
    <property type="protein sequence ID" value="SET20288.1"/>
    <property type="molecule type" value="Genomic_DNA"/>
</dbReference>
<evidence type="ECO:0000256" key="1">
    <source>
        <dbReference type="NCBIfam" id="TIGR02097"/>
    </source>
</evidence>
<dbReference type="SUPFAM" id="SSF141255">
    <property type="entry name" value="YccV-like"/>
    <property type="match status" value="1"/>
</dbReference>
<dbReference type="Pfam" id="PF08755">
    <property type="entry name" value="YccV-like"/>
    <property type="match status" value="1"/>
</dbReference>
<evidence type="ECO:0000313" key="5">
    <source>
        <dbReference type="Proteomes" id="UP000242642"/>
    </source>
</evidence>
<keyword evidence="5" id="KW-1185">Reference proteome</keyword>
<dbReference type="Gene3D" id="2.30.30.390">
    <property type="entry name" value="Hemimethylated DNA-binding domain"/>
    <property type="match status" value="1"/>
</dbReference>
<proteinExistence type="predicted"/>
<dbReference type="STRING" id="1123402.SAMN02583745_01666"/>
<dbReference type="NCBIfam" id="TIGR02097">
    <property type="entry name" value="yccV"/>
    <property type="match status" value="1"/>
</dbReference>
<dbReference type="InterPro" id="IPR036623">
    <property type="entry name" value="Hemimethylated_DNA-bd_sf"/>
</dbReference>
<feature type="region of interest" description="Disordered" evidence="2">
    <location>
        <begin position="72"/>
        <end position="91"/>
    </location>
</feature>
<dbReference type="Proteomes" id="UP000242642">
    <property type="component" value="Unassembled WGS sequence"/>
</dbReference>
<dbReference type="OrthoDB" id="9806050at2"/>
<evidence type="ECO:0000313" key="4">
    <source>
        <dbReference type="EMBL" id="SET20288.1"/>
    </source>
</evidence>
<accession>A0A1I0CM56</accession>
<organism evidence="4 5">
    <name type="scientific">Thorsellia anophelis DSM 18579</name>
    <dbReference type="NCBI Taxonomy" id="1123402"/>
    <lineage>
        <taxon>Bacteria</taxon>
        <taxon>Pseudomonadati</taxon>
        <taxon>Pseudomonadota</taxon>
        <taxon>Gammaproteobacteria</taxon>
        <taxon>Enterobacterales</taxon>
        <taxon>Thorselliaceae</taxon>
        <taxon>Thorsellia</taxon>
    </lineage>
</organism>
<dbReference type="SMART" id="SM00992">
    <property type="entry name" value="YccV-like"/>
    <property type="match status" value="1"/>
</dbReference>
<dbReference type="GO" id="GO:0003677">
    <property type="term" value="F:DNA binding"/>
    <property type="evidence" value="ECO:0007669"/>
    <property type="project" value="UniProtKB-UniRule"/>
</dbReference>